<feature type="domain" description="ABC3 transporter permease C-terminal" evidence="12">
    <location>
        <begin position="187"/>
        <end position="298"/>
    </location>
</feature>
<evidence type="ECO:0000313" key="14">
    <source>
        <dbReference type="EMBL" id="SHJ94458.1"/>
    </source>
</evidence>
<dbReference type="InterPro" id="IPR040690">
    <property type="entry name" value="FtsX_ECD"/>
</dbReference>
<evidence type="ECO:0000256" key="2">
    <source>
        <dbReference type="ARBA" id="ARBA00007379"/>
    </source>
</evidence>
<dbReference type="AlphaFoldDB" id="A0A1M6NFC3"/>
<dbReference type="NCBIfam" id="NF038347">
    <property type="entry name" value="FtsX_Gpos"/>
    <property type="match status" value="1"/>
</dbReference>
<proteinExistence type="inferred from homology"/>
<evidence type="ECO:0000256" key="7">
    <source>
        <dbReference type="ARBA" id="ARBA00022989"/>
    </source>
</evidence>
<sequence length="306" mass="34144">MRRKVDITMKTNIGTIKYFVTESLKSLKRNKTLSIASIATVMATLFIFGVFLLSLVTIDNVVKQVGSDLQAAVYLKDDITKEQMDAIYAKISATAGVKHVNFRDKQAAFKDAQEMFGKNGEELVKGLEERNPFPMAFVITVEKPEFIQPVIDGVKDMAGIKNITEVTKAVAFIEKITKTVKIAGVALSSVLLVVSVFLIGNTIKLAVFSRKREIGIMKYVGATDWFIRWPFIIEGMLIGFIGSILSITVLFFVYKYLVFNTFITSAFFTLINPLYVLVSMAWKFIFGGVIIGALGSMFSIRKHLRV</sequence>
<evidence type="ECO:0000256" key="11">
    <source>
        <dbReference type="SAM" id="Phobius"/>
    </source>
</evidence>
<dbReference type="PANTHER" id="PTHR47755:SF1">
    <property type="entry name" value="CELL DIVISION PROTEIN FTSX"/>
    <property type="match status" value="1"/>
</dbReference>
<dbReference type="InterPro" id="IPR004513">
    <property type="entry name" value="FtsX"/>
</dbReference>
<evidence type="ECO:0000256" key="6">
    <source>
        <dbReference type="ARBA" id="ARBA00022692"/>
    </source>
</evidence>
<keyword evidence="4 10" id="KW-1003">Cell membrane</keyword>
<dbReference type="Gene3D" id="3.30.70.3040">
    <property type="match status" value="1"/>
</dbReference>
<evidence type="ECO:0000313" key="15">
    <source>
        <dbReference type="Proteomes" id="UP000183952"/>
    </source>
</evidence>
<dbReference type="EMBL" id="FRAD01000010">
    <property type="protein sequence ID" value="SHJ94458.1"/>
    <property type="molecule type" value="Genomic_DNA"/>
</dbReference>
<dbReference type="Proteomes" id="UP000183952">
    <property type="component" value="Unassembled WGS sequence"/>
</dbReference>
<evidence type="ECO:0000256" key="10">
    <source>
        <dbReference type="PIRNR" id="PIRNR003097"/>
    </source>
</evidence>
<gene>
    <name evidence="14" type="ORF">SAMN02745248_01376</name>
</gene>
<feature type="transmembrane region" description="Helical" evidence="11">
    <location>
        <begin position="182"/>
        <end position="208"/>
    </location>
</feature>
<comment type="subcellular location">
    <subcellularLocation>
        <location evidence="1">Cell membrane</location>
        <topology evidence="1">Multi-pass membrane protein</topology>
    </subcellularLocation>
</comment>
<evidence type="ECO:0000256" key="5">
    <source>
        <dbReference type="ARBA" id="ARBA00022618"/>
    </source>
</evidence>
<dbReference type="GO" id="GO:0051301">
    <property type="term" value="P:cell division"/>
    <property type="evidence" value="ECO:0007669"/>
    <property type="project" value="UniProtKB-KW"/>
</dbReference>
<keyword evidence="5 10" id="KW-0132">Cell division</keyword>
<dbReference type="InterPro" id="IPR003838">
    <property type="entry name" value="ABC3_permease_C"/>
</dbReference>
<evidence type="ECO:0000259" key="13">
    <source>
        <dbReference type="Pfam" id="PF18075"/>
    </source>
</evidence>
<name>A0A1M6NFC3_9CLOT</name>
<dbReference type="GO" id="GO:0005886">
    <property type="term" value="C:plasma membrane"/>
    <property type="evidence" value="ECO:0007669"/>
    <property type="project" value="UniProtKB-SubCell"/>
</dbReference>
<dbReference type="Pfam" id="PF02687">
    <property type="entry name" value="FtsX"/>
    <property type="match status" value="1"/>
</dbReference>
<evidence type="ECO:0000256" key="8">
    <source>
        <dbReference type="ARBA" id="ARBA00023136"/>
    </source>
</evidence>
<evidence type="ECO:0000256" key="4">
    <source>
        <dbReference type="ARBA" id="ARBA00022475"/>
    </source>
</evidence>
<dbReference type="Pfam" id="PF18075">
    <property type="entry name" value="FtsX_ECD"/>
    <property type="match status" value="1"/>
</dbReference>
<dbReference type="InterPro" id="IPR058204">
    <property type="entry name" value="FtsX_firmicutes-type"/>
</dbReference>
<evidence type="ECO:0000256" key="9">
    <source>
        <dbReference type="ARBA" id="ARBA00023306"/>
    </source>
</evidence>
<evidence type="ECO:0000256" key="1">
    <source>
        <dbReference type="ARBA" id="ARBA00004651"/>
    </source>
</evidence>
<comment type="similarity">
    <text evidence="2 10">Belongs to the ABC-4 integral membrane protein family. FtsX subfamily.</text>
</comment>
<dbReference type="PANTHER" id="PTHR47755">
    <property type="entry name" value="CELL DIVISION PROTEIN FTSX"/>
    <property type="match status" value="1"/>
</dbReference>
<comment type="function">
    <text evidence="10">Part of the ABC transporter FtsEX involved in asymmetric cellular division facilitating the initiation of sporulation.</text>
</comment>
<dbReference type="PIRSF" id="PIRSF003097">
    <property type="entry name" value="FtsX"/>
    <property type="match status" value="1"/>
</dbReference>
<feature type="transmembrane region" description="Helical" evidence="11">
    <location>
        <begin position="274"/>
        <end position="300"/>
    </location>
</feature>
<feature type="transmembrane region" description="Helical" evidence="11">
    <location>
        <begin position="33"/>
        <end position="58"/>
    </location>
</feature>
<evidence type="ECO:0000256" key="3">
    <source>
        <dbReference type="ARBA" id="ARBA00021907"/>
    </source>
</evidence>
<keyword evidence="15" id="KW-1185">Reference proteome</keyword>
<feature type="transmembrane region" description="Helical" evidence="11">
    <location>
        <begin position="229"/>
        <end position="254"/>
    </location>
</feature>
<accession>A0A1M6NFC3</accession>
<keyword evidence="6 11" id="KW-0812">Transmembrane</keyword>
<keyword evidence="9 10" id="KW-0131">Cell cycle</keyword>
<protein>
    <recommendedName>
        <fullName evidence="3 10">Cell division protein FtsX</fullName>
    </recommendedName>
</protein>
<dbReference type="STRING" id="1121331.SAMN02745248_01376"/>
<keyword evidence="7 11" id="KW-1133">Transmembrane helix</keyword>
<organism evidence="14 15">
    <name type="scientific">Hathewaya proteolytica DSM 3090</name>
    <dbReference type="NCBI Taxonomy" id="1121331"/>
    <lineage>
        <taxon>Bacteria</taxon>
        <taxon>Bacillati</taxon>
        <taxon>Bacillota</taxon>
        <taxon>Clostridia</taxon>
        <taxon>Eubacteriales</taxon>
        <taxon>Clostridiaceae</taxon>
        <taxon>Hathewaya</taxon>
    </lineage>
</organism>
<feature type="domain" description="FtsX extracellular" evidence="13">
    <location>
        <begin position="70"/>
        <end position="163"/>
    </location>
</feature>
<reference evidence="14 15" key="1">
    <citation type="submission" date="2016-11" db="EMBL/GenBank/DDBJ databases">
        <authorList>
            <person name="Jaros S."/>
            <person name="Januszkiewicz K."/>
            <person name="Wedrychowicz H."/>
        </authorList>
    </citation>
    <scope>NUCLEOTIDE SEQUENCE [LARGE SCALE GENOMIC DNA]</scope>
    <source>
        <strain evidence="14 15">DSM 3090</strain>
    </source>
</reference>
<evidence type="ECO:0000259" key="12">
    <source>
        <dbReference type="Pfam" id="PF02687"/>
    </source>
</evidence>
<keyword evidence="8 10" id="KW-0472">Membrane</keyword>